<comment type="subcellular location">
    <subcellularLocation>
        <location evidence="7">Cytoplasm</location>
    </subcellularLocation>
</comment>
<reference evidence="10" key="1">
    <citation type="submission" date="2016-10" db="EMBL/GenBank/DDBJ databases">
        <authorList>
            <person name="Varghese N."/>
            <person name="Submissions S."/>
        </authorList>
    </citation>
    <scope>NUCLEOTIDE SEQUENCE [LARGE SCALE GENOMIC DNA]</scope>
    <source>
        <strain evidence="10">ATCC 700379</strain>
    </source>
</reference>
<comment type="cofactor">
    <cofactor evidence="7">
        <name>Zn(2+)</name>
        <dbReference type="ChEBI" id="CHEBI:29105"/>
    </cofactor>
    <cofactor evidence="7">
        <name>Fe(3+)</name>
        <dbReference type="ChEBI" id="CHEBI:29034"/>
    </cofactor>
    <text evidence="7">Binds 1 zinc or iron ion per subunit.</text>
</comment>
<comment type="pathway">
    <text evidence="7">Amino-acid degradation; L-histidine degradation into L-glutamate; N-formimidoyl-L-glutamate from L-histidine: step 3/3.</text>
</comment>
<dbReference type="EC" id="3.5.2.7" evidence="1 7"/>
<dbReference type="Gene3D" id="2.30.40.10">
    <property type="entry name" value="Urease, subunit C, domain 1"/>
    <property type="match status" value="1"/>
</dbReference>
<dbReference type="GO" id="GO:0019557">
    <property type="term" value="P:L-histidine catabolic process to glutamate and formate"/>
    <property type="evidence" value="ECO:0007669"/>
    <property type="project" value="UniProtKB-UniPathway"/>
</dbReference>
<dbReference type="InterPro" id="IPR011059">
    <property type="entry name" value="Metal-dep_hydrolase_composite"/>
</dbReference>
<evidence type="ECO:0000256" key="1">
    <source>
        <dbReference type="ARBA" id="ARBA00012864"/>
    </source>
</evidence>
<dbReference type="AlphaFoldDB" id="A0A1I2TZ12"/>
<feature type="binding site" evidence="7">
    <location>
        <position position="324"/>
    </location>
    <ligand>
        <name>Fe(3+)</name>
        <dbReference type="ChEBI" id="CHEBI:29034"/>
    </ligand>
</feature>
<feature type="binding site" evidence="7">
    <location>
        <position position="152"/>
    </location>
    <ligand>
        <name>N-formimidoyl-L-glutamate</name>
        <dbReference type="ChEBI" id="CHEBI:58928"/>
    </ligand>
</feature>
<evidence type="ECO:0000256" key="3">
    <source>
        <dbReference type="ARBA" id="ARBA00022801"/>
    </source>
</evidence>
<feature type="binding site" evidence="7">
    <location>
        <position position="82"/>
    </location>
    <ligand>
        <name>Zn(2+)</name>
        <dbReference type="ChEBI" id="CHEBI:29105"/>
    </ligand>
</feature>
<comment type="function">
    <text evidence="7">Catalyzes the hydrolytic cleavage of the carbon-nitrogen bond in imidazolone-5-propanoate to yield N-formimidoyl-L-glutamate. It is the third step in the universal histidine degradation pathway.</text>
</comment>
<dbReference type="InterPro" id="IPR006680">
    <property type="entry name" value="Amidohydro-rel"/>
</dbReference>
<name>A0A1I2TZ12_9BACL</name>
<protein>
    <recommendedName>
        <fullName evidence="1 7">Imidazolonepropionase</fullName>
        <ecNumber evidence="1 7">3.5.2.7</ecNumber>
    </recommendedName>
    <alternativeName>
        <fullName evidence="7">Imidazolone-5-propionate hydrolase</fullName>
    </alternativeName>
</protein>
<keyword evidence="4 7" id="KW-0369">Histidine metabolism</keyword>
<dbReference type="HAMAP" id="MF_00372">
    <property type="entry name" value="HutI"/>
    <property type="match status" value="1"/>
</dbReference>
<dbReference type="GO" id="GO:0005737">
    <property type="term" value="C:cytoplasm"/>
    <property type="evidence" value="ECO:0007669"/>
    <property type="project" value="UniProtKB-SubCell"/>
</dbReference>
<dbReference type="STRING" id="269670.SAMN02982927_02482"/>
<accession>A0A1I2TZ12</accession>
<feature type="binding site" evidence="7">
    <location>
        <position position="152"/>
    </location>
    <ligand>
        <name>4-imidazolone-5-propanoate</name>
        <dbReference type="ChEBI" id="CHEBI:77893"/>
    </ligand>
</feature>
<evidence type="ECO:0000256" key="4">
    <source>
        <dbReference type="ARBA" id="ARBA00022808"/>
    </source>
</evidence>
<feature type="binding site" evidence="7">
    <location>
        <position position="80"/>
    </location>
    <ligand>
        <name>Zn(2+)</name>
        <dbReference type="ChEBI" id="CHEBI:29105"/>
    </ligand>
</feature>
<dbReference type="CDD" id="cd01296">
    <property type="entry name" value="Imidazolone-5PH"/>
    <property type="match status" value="1"/>
</dbReference>
<evidence type="ECO:0000256" key="7">
    <source>
        <dbReference type="HAMAP-Rule" id="MF_00372"/>
    </source>
</evidence>
<dbReference type="PANTHER" id="PTHR42752">
    <property type="entry name" value="IMIDAZOLONEPROPIONASE"/>
    <property type="match status" value="1"/>
</dbReference>
<dbReference type="RefSeq" id="WP_093673418.1">
    <property type="nucleotide sequence ID" value="NZ_FOOY01000018.1"/>
</dbReference>
<dbReference type="SUPFAM" id="SSF51556">
    <property type="entry name" value="Metallo-dependent hydrolases"/>
    <property type="match status" value="1"/>
</dbReference>
<dbReference type="InterPro" id="IPR005920">
    <property type="entry name" value="HutI"/>
</dbReference>
<dbReference type="Gene3D" id="3.20.20.140">
    <property type="entry name" value="Metal-dependent hydrolases"/>
    <property type="match status" value="1"/>
</dbReference>
<feature type="binding site" evidence="7">
    <location>
        <position position="80"/>
    </location>
    <ligand>
        <name>Fe(3+)</name>
        <dbReference type="ChEBI" id="CHEBI:29034"/>
    </ligand>
</feature>
<dbReference type="UniPathway" id="UPA00379">
    <property type="reaction ID" value="UER00551"/>
</dbReference>
<dbReference type="Pfam" id="PF01979">
    <property type="entry name" value="Amidohydro_1"/>
    <property type="match status" value="1"/>
</dbReference>
<feature type="binding site" evidence="7">
    <location>
        <position position="82"/>
    </location>
    <ligand>
        <name>Fe(3+)</name>
        <dbReference type="ChEBI" id="CHEBI:29034"/>
    </ligand>
</feature>
<keyword evidence="7" id="KW-0963">Cytoplasm</keyword>
<feature type="binding site" evidence="7">
    <location>
        <position position="329"/>
    </location>
    <ligand>
        <name>4-imidazolone-5-propanoate</name>
        <dbReference type="ChEBI" id="CHEBI:77893"/>
    </ligand>
</feature>
<feature type="binding site" evidence="7">
    <location>
        <position position="326"/>
    </location>
    <ligand>
        <name>N-formimidoyl-L-glutamate</name>
        <dbReference type="ChEBI" id="CHEBI:58928"/>
    </ligand>
</feature>
<dbReference type="PANTHER" id="PTHR42752:SF1">
    <property type="entry name" value="IMIDAZOLONEPROPIONASE-RELATED"/>
    <property type="match status" value="1"/>
</dbReference>
<dbReference type="Proteomes" id="UP000198752">
    <property type="component" value="Unassembled WGS sequence"/>
</dbReference>
<evidence type="ECO:0000259" key="8">
    <source>
        <dbReference type="Pfam" id="PF01979"/>
    </source>
</evidence>
<dbReference type="GO" id="GO:0019556">
    <property type="term" value="P:L-histidine catabolic process to glutamate and formamide"/>
    <property type="evidence" value="ECO:0007669"/>
    <property type="project" value="UniProtKB-UniRule"/>
</dbReference>
<keyword evidence="6 7" id="KW-0408">Iron</keyword>
<dbReference type="GO" id="GO:0050480">
    <property type="term" value="F:imidazolonepropionase activity"/>
    <property type="evidence" value="ECO:0007669"/>
    <property type="project" value="UniProtKB-UniRule"/>
</dbReference>
<dbReference type="FunFam" id="3.20.20.140:FF:000007">
    <property type="entry name" value="Imidazolonepropionase"/>
    <property type="match status" value="1"/>
</dbReference>
<feature type="binding site" evidence="7">
    <location>
        <position position="185"/>
    </location>
    <ligand>
        <name>4-imidazolone-5-propanoate</name>
        <dbReference type="ChEBI" id="CHEBI:77893"/>
    </ligand>
</feature>
<comment type="catalytic activity">
    <reaction evidence="7">
        <text>4-imidazolone-5-propanoate + H2O = N-formimidoyl-L-glutamate</text>
        <dbReference type="Rhea" id="RHEA:23660"/>
        <dbReference type="ChEBI" id="CHEBI:15377"/>
        <dbReference type="ChEBI" id="CHEBI:58928"/>
        <dbReference type="ChEBI" id="CHEBI:77893"/>
        <dbReference type="EC" id="3.5.2.7"/>
    </reaction>
</comment>
<gene>
    <name evidence="7" type="primary">hutI</name>
    <name evidence="9" type="ORF">SAMN02982927_02482</name>
</gene>
<feature type="binding site" evidence="7">
    <location>
        <position position="250"/>
    </location>
    <ligand>
        <name>Fe(3+)</name>
        <dbReference type="ChEBI" id="CHEBI:29034"/>
    </ligand>
</feature>
<feature type="binding site" evidence="7">
    <location>
        <position position="253"/>
    </location>
    <ligand>
        <name>4-imidazolone-5-propanoate</name>
        <dbReference type="ChEBI" id="CHEBI:77893"/>
    </ligand>
</feature>
<evidence type="ECO:0000256" key="2">
    <source>
        <dbReference type="ARBA" id="ARBA00022723"/>
    </source>
</evidence>
<evidence type="ECO:0000313" key="9">
    <source>
        <dbReference type="EMBL" id="SFG70140.1"/>
    </source>
</evidence>
<feature type="binding site" evidence="7">
    <location>
        <position position="89"/>
    </location>
    <ligand>
        <name>4-imidazolone-5-propanoate</name>
        <dbReference type="ChEBI" id="CHEBI:77893"/>
    </ligand>
</feature>
<evidence type="ECO:0000313" key="10">
    <source>
        <dbReference type="Proteomes" id="UP000198752"/>
    </source>
</evidence>
<feature type="binding site" evidence="7">
    <location>
        <position position="250"/>
    </location>
    <ligand>
        <name>Zn(2+)</name>
        <dbReference type="ChEBI" id="CHEBI:29105"/>
    </ligand>
</feature>
<sequence>MTKRIILHASEIATPMGTKARAGKEMSQIKVIEDGAIVIEDGMIVAVDTSASILSRFDLNQYTVTDASGKSVVPGFIDSHTHFIFGGFRPDEFLMRLSGKTYMEIMKAGGGIENTVQATRADSFESLFNSGIQRLNGMARLGITTVEGKSGYGLDLETELRMLRVMKKLNADHPVDVVPTYLGAHALPREFKADSQAYLQFMIDQVIPEVAKERLADFCDVFCEEGVFSIDESRRLLNEAKKYGFLLKIHADEIESMGGAELAAEVGTVSADHLLEASEQGVRALAERGIVTTLLPATAFCLNKPFADARKMIDAGCAVALASDFNPGSCFTYSVPLIFALAGIHMQMTSEEVLTAFTLNGAAALNRSETIGSIEPGKKADLVLLNYPSYKYLIYNTAMNCVNTVIKNGHNAF</sequence>
<dbReference type="NCBIfam" id="TIGR01224">
    <property type="entry name" value="hutI"/>
    <property type="match status" value="1"/>
</dbReference>
<keyword evidence="10" id="KW-1185">Reference proteome</keyword>
<keyword evidence="3 7" id="KW-0378">Hydrolase</keyword>
<dbReference type="SUPFAM" id="SSF51338">
    <property type="entry name" value="Composite domain of metallo-dependent hydrolases"/>
    <property type="match status" value="1"/>
</dbReference>
<dbReference type="GO" id="GO:0008270">
    <property type="term" value="F:zinc ion binding"/>
    <property type="evidence" value="ECO:0007669"/>
    <property type="project" value="UniProtKB-UniRule"/>
</dbReference>
<evidence type="ECO:0000256" key="6">
    <source>
        <dbReference type="ARBA" id="ARBA00023004"/>
    </source>
</evidence>
<organism evidence="9 10">
    <name type="scientific">Sporolactobacillus nakayamae</name>
    <dbReference type="NCBI Taxonomy" id="269670"/>
    <lineage>
        <taxon>Bacteria</taxon>
        <taxon>Bacillati</taxon>
        <taxon>Bacillota</taxon>
        <taxon>Bacilli</taxon>
        <taxon>Bacillales</taxon>
        <taxon>Sporolactobacillaceae</taxon>
        <taxon>Sporolactobacillus</taxon>
    </lineage>
</organism>
<feature type="binding site" evidence="7">
    <location>
        <position position="328"/>
    </location>
    <ligand>
        <name>N-formimidoyl-L-glutamate</name>
        <dbReference type="ChEBI" id="CHEBI:58928"/>
    </ligand>
</feature>
<dbReference type="GO" id="GO:0005506">
    <property type="term" value="F:iron ion binding"/>
    <property type="evidence" value="ECO:0007669"/>
    <property type="project" value="UniProtKB-UniRule"/>
</dbReference>
<dbReference type="EMBL" id="FOOY01000018">
    <property type="protein sequence ID" value="SFG70140.1"/>
    <property type="molecule type" value="Genomic_DNA"/>
</dbReference>
<feature type="domain" description="Amidohydrolase-related" evidence="8">
    <location>
        <begin position="72"/>
        <end position="410"/>
    </location>
</feature>
<proteinExistence type="inferred from homology"/>
<dbReference type="OrthoDB" id="9776455at2"/>
<evidence type="ECO:0000256" key="5">
    <source>
        <dbReference type="ARBA" id="ARBA00022833"/>
    </source>
</evidence>
<feature type="binding site" evidence="7">
    <location>
        <position position="324"/>
    </location>
    <ligand>
        <name>Zn(2+)</name>
        <dbReference type="ChEBI" id="CHEBI:29105"/>
    </ligand>
</feature>
<dbReference type="InterPro" id="IPR032466">
    <property type="entry name" value="Metal_Hydrolase"/>
</dbReference>
<keyword evidence="5 7" id="KW-0862">Zinc</keyword>
<comment type="similarity">
    <text evidence="7">Belongs to the metallo-dependent hydrolases superfamily. HutI family.</text>
</comment>
<keyword evidence="2 7" id="KW-0479">Metal-binding</keyword>